<dbReference type="Proteomes" id="UP001185028">
    <property type="component" value="Unassembled WGS sequence"/>
</dbReference>
<reference evidence="2 3" key="1">
    <citation type="submission" date="2023-07" db="EMBL/GenBank/DDBJ databases">
        <title>Genomic Encyclopedia of Type Strains, Phase IV (KMG-IV): sequencing the most valuable type-strain genomes for metagenomic binning, comparative biology and taxonomic classification.</title>
        <authorList>
            <person name="Goeker M."/>
        </authorList>
    </citation>
    <scope>NUCLEOTIDE SEQUENCE [LARGE SCALE GENOMIC DNA]</scope>
    <source>
        <strain evidence="2 3">DSM 22170</strain>
    </source>
</reference>
<dbReference type="InterPro" id="IPR000182">
    <property type="entry name" value="GNAT_dom"/>
</dbReference>
<evidence type="ECO:0000313" key="2">
    <source>
        <dbReference type="EMBL" id="MDR6245870.1"/>
    </source>
</evidence>
<accession>A0ABU1J3N6</accession>
<gene>
    <name evidence="2" type="ORF">JOC58_003786</name>
</gene>
<dbReference type="Pfam" id="PF13673">
    <property type="entry name" value="Acetyltransf_10"/>
    <property type="match status" value="1"/>
</dbReference>
<evidence type="ECO:0000259" key="1">
    <source>
        <dbReference type="PROSITE" id="PS51186"/>
    </source>
</evidence>
<dbReference type="EMBL" id="JAVDQH010000019">
    <property type="protein sequence ID" value="MDR6245870.1"/>
    <property type="molecule type" value="Genomic_DNA"/>
</dbReference>
<name>A0ABU1J3N6_9BACL</name>
<proteinExistence type="predicted"/>
<dbReference type="PROSITE" id="PS51186">
    <property type="entry name" value="GNAT"/>
    <property type="match status" value="1"/>
</dbReference>
<comment type="caution">
    <text evidence="2">The sequence shown here is derived from an EMBL/GenBank/DDBJ whole genome shotgun (WGS) entry which is preliminary data.</text>
</comment>
<dbReference type="InterPro" id="IPR016181">
    <property type="entry name" value="Acyl_CoA_acyltransferase"/>
</dbReference>
<evidence type="ECO:0000313" key="3">
    <source>
        <dbReference type="Proteomes" id="UP001185028"/>
    </source>
</evidence>
<dbReference type="Gene3D" id="3.40.630.30">
    <property type="match status" value="1"/>
</dbReference>
<organism evidence="2 3">
    <name type="scientific">Paenibacillus hunanensis</name>
    <dbReference type="NCBI Taxonomy" id="539262"/>
    <lineage>
        <taxon>Bacteria</taxon>
        <taxon>Bacillati</taxon>
        <taxon>Bacillota</taxon>
        <taxon>Bacilli</taxon>
        <taxon>Bacillales</taxon>
        <taxon>Paenibacillaceae</taxon>
        <taxon>Paenibacillus</taxon>
    </lineage>
</organism>
<dbReference type="SUPFAM" id="SSF55729">
    <property type="entry name" value="Acyl-CoA N-acyltransferases (Nat)"/>
    <property type="match status" value="1"/>
</dbReference>
<keyword evidence="3" id="KW-1185">Reference proteome</keyword>
<feature type="domain" description="N-acetyltransferase" evidence="1">
    <location>
        <begin position="2"/>
        <end position="150"/>
    </location>
</feature>
<dbReference type="RefSeq" id="WP_188775714.1">
    <property type="nucleotide sequence ID" value="NZ_BMMB01000005.1"/>
</dbReference>
<protein>
    <submittedName>
        <fullName evidence="2">Ribosomal protein S18 acetylase RimI-like enzyme</fullName>
    </submittedName>
</protein>
<sequence length="150" mass="17700">MLVFTEVTEQDHVFLFEVFKSTRMEEFIPMGMPEEQLNMLIHMQFRAQQMSYQSQYPTARHQIVEINDRQAGYIITDHQGEHIRLIFIALLPHFRNQGNGTSILEQLQQNALRITLQVAEQNPARQLYHKLGFTEQVASPPYVTMQWQRP</sequence>